<dbReference type="Pfam" id="PF01593">
    <property type="entry name" value="Amino_oxidase"/>
    <property type="match status" value="1"/>
</dbReference>
<organism evidence="2 3">
    <name type="scientific">Rhizobium paknamense</name>
    <dbReference type="NCBI Taxonomy" id="1206817"/>
    <lineage>
        <taxon>Bacteria</taxon>
        <taxon>Pseudomonadati</taxon>
        <taxon>Pseudomonadota</taxon>
        <taxon>Alphaproteobacteria</taxon>
        <taxon>Hyphomicrobiales</taxon>
        <taxon>Rhizobiaceae</taxon>
        <taxon>Rhizobium/Agrobacterium group</taxon>
        <taxon>Rhizobium</taxon>
    </lineage>
</organism>
<dbReference type="EMBL" id="JAUSWH010000008">
    <property type="protein sequence ID" value="MDQ0456404.1"/>
    <property type="molecule type" value="Genomic_DNA"/>
</dbReference>
<dbReference type="PANTHER" id="PTHR42923">
    <property type="entry name" value="PROTOPORPHYRINOGEN OXIDASE"/>
    <property type="match status" value="1"/>
</dbReference>
<protein>
    <submittedName>
        <fullName evidence="2">NAD/FAD-binding protein</fullName>
    </submittedName>
</protein>
<feature type="domain" description="Amine oxidase" evidence="1">
    <location>
        <begin position="11"/>
        <end position="278"/>
    </location>
</feature>
<evidence type="ECO:0000259" key="1">
    <source>
        <dbReference type="Pfam" id="PF01593"/>
    </source>
</evidence>
<keyword evidence="3" id="KW-1185">Reference proteome</keyword>
<evidence type="ECO:0000313" key="2">
    <source>
        <dbReference type="EMBL" id="MDQ0456404.1"/>
    </source>
</evidence>
<comment type="caution">
    <text evidence="2">The sequence shown here is derived from an EMBL/GenBank/DDBJ whole genome shotgun (WGS) entry which is preliminary data.</text>
</comment>
<gene>
    <name evidence="2" type="ORF">QO005_002745</name>
</gene>
<dbReference type="Gene3D" id="1.10.405.20">
    <property type="match status" value="1"/>
</dbReference>
<dbReference type="InterPro" id="IPR002937">
    <property type="entry name" value="Amino_oxidase"/>
</dbReference>
<evidence type="ECO:0000313" key="3">
    <source>
        <dbReference type="Proteomes" id="UP001235269"/>
    </source>
</evidence>
<sequence>MRSVAIIGSGISGLSAAYTLNSHFDVHVFEQDGRPGGHASTVVVEESNGSVGVDTGFMVFNPTNYPRLSKFFKELNVPLNDHFGGYNFFDLDKKTYYGTEELEKDEDYIRANYDAEFISVWEQASRLLREAPRHIMEGKCRVSLEDYLREHGYTDSFINGYMIQISCSYWSVPVELALKSPAAMVIGMFLNHGKDGLGGRGVKWWSVRGGSKSYVDIVVSLLKNKPNYNAAVTKIRQLDNGVEVHAGGEVKFFDYAIVATHADQALSLLDAPSAKQKEILSAFEYNKCYTVLHTDASVMPIPRERWKSWNYGLVNIEGKPRPYLVYHMNSIQGLEAENDYFVSLESPIPIDPAKIIKTFDYEHPVITVESAAMQDRLPSINDEGPVYFAGSYFAVRDLGPDYVAFHESGIYSGRQAANAVLRHAASTGSAVA</sequence>
<reference evidence="2 3" key="1">
    <citation type="submission" date="2023-07" db="EMBL/GenBank/DDBJ databases">
        <title>Genomic Encyclopedia of Type Strains, Phase IV (KMG-IV): sequencing the most valuable type-strain genomes for metagenomic binning, comparative biology and taxonomic classification.</title>
        <authorList>
            <person name="Goeker M."/>
        </authorList>
    </citation>
    <scope>NUCLEOTIDE SEQUENCE [LARGE SCALE GENOMIC DNA]</scope>
    <source>
        <strain evidence="2 3">DSM 100301</strain>
    </source>
</reference>
<accession>A0ABU0IDS5</accession>
<dbReference type="InterPro" id="IPR050464">
    <property type="entry name" value="Zeta_carotene_desat/Oxidored"/>
</dbReference>
<dbReference type="Gene3D" id="3.30.70.1990">
    <property type="match status" value="1"/>
</dbReference>
<dbReference type="Gene3D" id="3.50.50.60">
    <property type="entry name" value="FAD/NAD(P)-binding domain"/>
    <property type="match status" value="1"/>
</dbReference>
<proteinExistence type="predicted"/>
<dbReference type="Proteomes" id="UP001235269">
    <property type="component" value="Unassembled WGS sequence"/>
</dbReference>
<dbReference type="InterPro" id="IPR036188">
    <property type="entry name" value="FAD/NAD-bd_sf"/>
</dbReference>
<dbReference type="PANTHER" id="PTHR42923:SF17">
    <property type="entry name" value="AMINE OXIDASE DOMAIN-CONTAINING PROTEIN"/>
    <property type="match status" value="1"/>
</dbReference>
<name>A0ABU0IDS5_9HYPH</name>
<dbReference type="RefSeq" id="WP_307158601.1">
    <property type="nucleotide sequence ID" value="NZ_JAUSWH010000008.1"/>
</dbReference>
<dbReference type="SUPFAM" id="SSF51905">
    <property type="entry name" value="FAD/NAD(P)-binding domain"/>
    <property type="match status" value="1"/>
</dbReference>